<dbReference type="Proteomes" id="UP001054945">
    <property type="component" value="Unassembled WGS sequence"/>
</dbReference>
<evidence type="ECO:0000313" key="1">
    <source>
        <dbReference type="EMBL" id="GIY87640.1"/>
    </source>
</evidence>
<organism evidence="1 2">
    <name type="scientific">Caerostris extrusa</name>
    <name type="common">Bark spider</name>
    <name type="synonym">Caerostris bankana</name>
    <dbReference type="NCBI Taxonomy" id="172846"/>
    <lineage>
        <taxon>Eukaryota</taxon>
        <taxon>Metazoa</taxon>
        <taxon>Ecdysozoa</taxon>
        <taxon>Arthropoda</taxon>
        <taxon>Chelicerata</taxon>
        <taxon>Arachnida</taxon>
        <taxon>Araneae</taxon>
        <taxon>Araneomorphae</taxon>
        <taxon>Entelegynae</taxon>
        <taxon>Araneoidea</taxon>
        <taxon>Araneidae</taxon>
        <taxon>Caerostris</taxon>
    </lineage>
</organism>
<name>A0AAV4WXL6_CAEEX</name>
<dbReference type="EMBL" id="BPLR01016958">
    <property type="protein sequence ID" value="GIY87640.1"/>
    <property type="molecule type" value="Genomic_DNA"/>
</dbReference>
<keyword evidence="2" id="KW-1185">Reference proteome</keyword>
<sequence length="85" mass="9706">MLSNIMNHIRCPKHTEMNMSFNTLAIFPTALRNSHQSTTLPSTSAEKNPWWLALNSNHPSCSSASFSLYCQRQRLGKRMRNCHNG</sequence>
<gene>
    <name evidence="1" type="ORF">CEXT_320251</name>
</gene>
<proteinExistence type="predicted"/>
<accession>A0AAV4WXL6</accession>
<evidence type="ECO:0000313" key="2">
    <source>
        <dbReference type="Proteomes" id="UP001054945"/>
    </source>
</evidence>
<dbReference type="AlphaFoldDB" id="A0AAV4WXL6"/>
<protein>
    <submittedName>
        <fullName evidence="1">Uncharacterized protein</fullName>
    </submittedName>
</protein>
<comment type="caution">
    <text evidence="1">The sequence shown here is derived from an EMBL/GenBank/DDBJ whole genome shotgun (WGS) entry which is preliminary data.</text>
</comment>
<reference evidence="1 2" key="1">
    <citation type="submission" date="2021-06" db="EMBL/GenBank/DDBJ databases">
        <title>Caerostris extrusa draft genome.</title>
        <authorList>
            <person name="Kono N."/>
            <person name="Arakawa K."/>
        </authorList>
    </citation>
    <scope>NUCLEOTIDE SEQUENCE [LARGE SCALE GENOMIC DNA]</scope>
</reference>